<evidence type="ECO:0000313" key="4">
    <source>
        <dbReference type="EMBL" id="MTV89293.1"/>
    </source>
</evidence>
<dbReference type="EMBL" id="CQVU01000003">
    <property type="protein sequence ID" value="CNZ98441.1"/>
    <property type="molecule type" value="Genomic_DNA"/>
</dbReference>
<dbReference type="EMBL" id="CAANCB010000001">
    <property type="protein sequence ID" value="VKB46559.1"/>
    <property type="molecule type" value="Genomic_DNA"/>
</dbReference>
<dbReference type="EMBL" id="LR216058">
    <property type="protein sequence ID" value="VFI32778.1"/>
    <property type="molecule type" value="Genomic_DNA"/>
</dbReference>
<dbReference type="EMBL" id="WNHS01000023">
    <property type="protein sequence ID" value="MTW24570.1"/>
    <property type="molecule type" value="Genomic_DNA"/>
</dbReference>
<dbReference type="Proteomes" id="UP000467349">
    <property type="component" value="Unassembled WGS sequence"/>
</dbReference>
<evidence type="ECO:0000313" key="11">
    <source>
        <dbReference type="Proteomes" id="UP000042967"/>
    </source>
</evidence>
<evidence type="ECO:0000313" key="5">
    <source>
        <dbReference type="EMBL" id="MTV98163.1"/>
    </source>
</evidence>
<reference evidence="1 11" key="1">
    <citation type="submission" date="2015-03" db="EMBL/GenBank/DDBJ databases">
        <authorList>
            <consortium name="Pathogen Informatics"/>
            <person name="Murphy D."/>
        </authorList>
    </citation>
    <scope>NUCLEOTIDE SEQUENCE [LARGE SCALE GENOMIC DNA]</scope>
    <source>
        <strain evidence="1 11">SMRU1414</strain>
    </source>
</reference>
<dbReference type="Proteomes" id="UP000437160">
    <property type="component" value="Unassembled WGS sequence"/>
</dbReference>
<reference evidence="15 16" key="3">
    <citation type="submission" date="2019-11" db="EMBL/GenBank/DDBJ databases">
        <title>Growth characteristics of pneumococcus vary with the chemical composition of the capsule and with environmental conditions.</title>
        <authorList>
            <person name="Tothpal A."/>
            <person name="Desobry K."/>
            <person name="Joshi S."/>
            <person name="Wyllie A.L."/>
            <person name="Weinberger D.M."/>
        </authorList>
    </citation>
    <scope>NUCLEOTIDE SEQUENCE [LARGE SCALE GENOMIC DNA]</scope>
    <source>
        <strain evidence="2">Pnumococcus09N</strain>
        <strain evidence="16">pnumococcus09N</strain>
        <strain evidence="18">pnumococcus15C</strain>
        <strain evidence="4">Pnumococcus15C</strain>
        <strain evidence="15">pnumococcus19F</strain>
        <strain evidence="5">Pnumococcus19F</strain>
        <strain evidence="6">Pnumococcus23A</strain>
        <strain evidence="19">pnumococcus23A</strain>
        <strain evidence="3">Pnumococcus35B</strain>
        <strain evidence="17">pnumococcus35B</strain>
    </source>
</reference>
<dbReference type="OMA" id="KHCQTVF"/>
<evidence type="ECO:0000313" key="14">
    <source>
        <dbReference type="Proteomes" id="UP000358702"/>
    </source>
</evidence>
<dbReference type="EMBL" id="CAAXWD010000002">
    <property type="protein sequence ID" value="VQD01759.1"/>
    <property type="molecule type" value="Genomic_DNA"/>
</dbReference>
<accession>A0A0B7L517</accession>
<dbReference type="Proteomes" id="UP000476212">
    <property type="component" value="Unassembled WGS sequence"/>
</dbReference>
<evidence type="ECO:0000313" key="16">
    <source>
        <dbReference type="Proteomes" id="UP000467349"/>
    </source>
</evidence>
<evidence type="ECO:0000313" key="6">
    <source>
        <dbReference type="EMBL" id="MTW24570.1"/>
    </source>
</evidence>
<evidence type="ECO:0000313" key="13">
    <source>
        <dbReference type="Proteomes" id="UP000314170"/>
    </source>
</evidence>
<evidence type="ECO:0000313" key="9">
    <source>
        <dbReference type="EMBL" id="VQD01759.1"/>
    </source>
</evidence>
<dbReference type="EMBL" id="WNHX01000015">
    <property type="protein sequence ID" value="MTV86818.1"/>
    <property type="molecule type" value="Genomic_DNA"/>
</dbReference>
<evidence type="ECO:0000313" key="10">
    <source>
        <dbReference type="EMBL" id="VSJ51300.1"/>
    </source>
</evidence>
<evidence type="ECO:0000313" key="2">
    <source>
        <dbReference type="EMBL" id="MTV42537.1"/>
    </source>
</evidence>
<gene>
    <name evidence="1" type="ORF">ERS020924_00523</name>
    <name evidence="5" type="ORF">GM536_03405</name>
    <name evidence="6" type="ORF">GM537_06880</name>
    <name evidence="3" type="ORF">GM543_04680</name>
    <name evidence="4" type="ORF">GM544_01960</name>
    <name evidence="2" type="ORF">GM545_02540</name>
    <name evidence="10" type="ORF">SAMEA104154639_00651</name>
    <name evidence="8" type="ORF">SAMEA3353631_00120</name>
    <name evidence="9" type="ORF">SAMEA3354366_01274</name>
    <name evidence="7" type="ORF">SAMEA3431391_01518</name>
</gene>
<dbReference type="EMBL" id="CABBZR010000002">
    <property type="protein sequence ID" value="VSJ51300.1"/>
    <property type="molecule type" value="Genomic_DNA"/>
</dbReference>
<evidence type="ECO:0000313" key="18">
    <source>
        <dbReference type="Proteomes" id="UP000476212"/>
    </source>
</evidence>
<protein>
    <submittedName>
        <fullName evidence="4">Uncharacterized protein</fullName>
    </submittedName>
</protein>
<sequence>MENNDSFTKLKESTQKLFDAQKKRLNNEDRIETTKNNVIAKHCQTVLSFLVLTSFFVKNCVK</sequence>
<evidence type="ECO:0000313" key="8">
    <source>
        <dbReference type="EMBL" id="VKB46559.1"/>
    </source>
</evidence>
<evidence type="ECO:0000313" key="19">
    <source>
        <dbReference type="Proteomes" id="UP000490982"/>
    </source>
</evidence>
<dbReference type="EMBL" id="WNIB01000005">
    <property type="protein sequence ID" value="MTV89293.1"/>
    <property type="molecule type" value="Genomic_DNA"/>
</dbReference>
<evidence type="ECO:0000313" key="17">
    <source>
        <dbReference type="Proteomes" id="UP000469505"/>
    </source>
</evidence>
<dbReference type="Proteomes" id="UP000314170">
    <property type="component" value="Unassembled WGS sequence"/>
</dbReference>
<dbReference type="EMBL" id="WNHU01000007">
    <property type="protein sequence ID" value="MTV42537.1"/>
    <property type="molecule type" value="Genomic_DNA"/>
</dbReference>
<reference evidence="12 13" key="2">
    <citation type="submission" date="2019-04" db="EMBL/GenBank/DDBJ databases">
        <authorList>
            <consortium name="Pathogen Informatics"/>
        </authorList>
    </citation>
    <scope>NUCLEOTIDE SEQUENCE [LARGE SCALE GENOMIC DNA]</scope>
    <source>
        <strain evidence="7">GPS_HK_21-sc-2296565</strain>
        <strain evidence="8 14">GPSC21</strain>
        <strain evidence="9 12">GPSC22</strain>
        <strain evidence="10 13">GPSC38</strain>
    </source>
</reference>
<dbReference type="Proteomes" id="UP000298847">
    <property type="component" value="Unassembled WGS sequence"/>
</dbReference>
<dbReference type="Proteomes" id="UP000490982">
    <property type="component" value="Unassembled WGS sequence"/>
</dbReference>
<evidence type="ECO:0000313" key="12">
    <source>
        <dbReference type="Proteomes" id="UP000298847"/>
    </source>
</evidence>
<evidence type="ECO:0000313" key="7">
    <source>
        <dbReference type="EMBL" id="VFI32778.1"/>
    </source>
</evidence>
<dbReference type="Proteomes" id="UP000358702">
    <property type="component" value="Unassembled WGS sequence"/>
</dbReference>
<dbReference type="Proteomes" id="UP000042967">
    <property type="component" value="Unassembled WGS sequence"/>
</dbReference>
<dbReference type="Proteomes" id="UP000290138">
    <property type="component" value="Chromosome"/>
</dbReference>
<proteinExistence type="predicted"/>
<organism evidence="4 18">
    <name type="scientific">Streptococcus pneumoniae</name>
    <dbReference type="NCBI Taxonomy" id="1313"/>
    <lineage>
        <taxon>Bacteria</taxon>
        <taxon>Bacillati</taxon>
        <taxon>Bacillota</taxon>
        <taxon>Bacilli</taxon>
        <taxon>Lactobacillales</taxon>
        <taxon>Streptococcaceae</taxon>
        <taxon>Streptococcus</taxon>
    </lineage>
</organism>
<name>A0A0B7L517_STREE</name>
<evidence type="ECO:0000313" key="1">
    <source>
        <dbReference type="EMBL" id="CNZ98441.1"/>
    </source>
</evidence>
<evidence type="ECO:0000313" key="15">
    <source>
        <dbReference type="Proteomes" id="UP000437160"/>
    </source>
</evidence>
<dbReference type="EMBL" id="WNIA01000011">
    <property type="protein sequence ID" value="MTV98163.1"/>
    <property type="molecule type" value="Genomic_DNA"/>
</dbReference>
<dbReference type="Proteomes" id="UP000469505">
    <property type="component" value="Unassembled WGS sequence"/>
</dbReference>
<dbReference type="SMR" id="A0A0B7L517"/>
<dbReference type="RefSeq" id="WP_000429645.1">
    <property type="nucleotide sequence ID" value="NZ_AP028611.1"/>
</dbReference>
<dbReference type="AlphaFoldDB" id="A0A0B7L517"/>
<evidence type="ECO:0000313" key="3">
    <source>
        <dbReference type="EMBL" id="MTV86818.1"/>
    </source>
</evidence>